<dbReference type="PROSITE" id="PS51123">
    <property type="entry name" value="OMPA_2"/>
    <property type="match status" value="1"/>
</dbReference>
<evidence type="ECO:0000313" key="7">
    <source>
        <dbReference type="Proteomes" id="UP000095713"/>
    </source>
</evidence>
<dbReference type="PANTHER" id="PTHR30329">
    <property type="entry name" value="STATOR ELEMENT OF FLAGELLAR MOTOR COMPLEX"/>
    <property type="match status" value="1"/>
</dbReference>
<proteinExistence type="predicted"/>
<evidence type="ECO:0000313" key="6">
    <source>
        <dbReference type="EMBL" id="OEK09158.1"/>
    </source>
</evidence>
<dbReference type="InterPro" id="IPR011042">
    <property type="entry name" value="6-blade_b-propeller_TolB-like"/>
</dbReference>
<dbReference type="SUPFAM" id="SSF49464">
    <property type="entry name" value="Carboxypeptidase regulatory domain-like"/>
    <property type="match status" value="1"/>
</dbReference>
<dbReference type="OrthoDB" id="1403615at2"/>
<accession>A0A1E5TCS9</accession>
<sequence length="528" mass="59378">MKKLYFIVFLVSNIVVSQNSSNLITVNNFTQSPKASTNANESRFQISDAGANSKYTEIGSGFFRNKFIMVSSKKPGAMAKIDPNTNEAYKELFCLDINDNDGSLSLPLLFSRILNTNDSEDQLTFSPDQKTVYYTRSSRENSMEYKLYKADLEEDSHGNWINEELLSINKENVSIENPFVNSTGDKLYFSANLPDTTGGYDIYVSDIDTDGTLSPPKNLGNTINTSLDDKYPSLSSDNKHLYFASKGHNTIGGFDIFSSKISNKGYKTPINLGNTVNTDYDEIAYFVANNENRAYLSSNKQGVGNFDVYAVTIKDFTQTLKGKILDIETNTTIPNALVILKDDEGNEIAQQETGENGAYSFDVIPFESYNITTYKDGFKDNSFAFTANKDIKTTYTKDLSIKTVEPIIAKFNSELVELDNIHFDSNKWEIREESFISLNKIIAILKEYPETRLTINAHSDNTGSDSYNLDLSKKRATSAMDYFINNSINKDRIEAIGFGETKPLIDCKNRCSKKDLQSNRRIEFVILD</sequence>
<dbReference type="Gene3D" id="2.60.40.10">
    <property type="entry name" value="Immunoglobulins"/>
    <property type="match status" value="1"/>
</dbReference>
<organism evidence="6 7">
    <name type="scientific">Flavivirga aquatica</name>
    <dbReference type="NCBI Taxonomy" id="1849968"/>
    <lineage>
        <taxon>Bacteria</taxon>
        <taxon>Pseudomonadati</taxon>
        <taxon>Bacteroidota</taxon>
        <taxon>Flavobacteriia</taxon>
        <taxon>Flavobacteriales</taxon>
        <taxon>Flavobacteriaceae</taxon>
        <taxon>Flavivirga</taxon>
    </lineage>
</organism>
<dbReference type="SUPFAM" id="SSF82171">
    <property type="entry name" value="DPP6 N-terminal domain-like"/>
    <property type="match status" value="1"/>
</dbReference>
<dbReference type="PRINTS" id="PR01021">
    <property type="entry name" value="OMPADOMAIN"/>
</dbReference>
<dbReference type="EMBL" id="MDJD01000007">
    <property type="protein sequence ID" value="OEK09158.1"/>
    <property type="molecule type" value="Genomic_DNA"/>
</dbReference>
<dbReference type="RefSeq" id="WP_069828595.1">
    <property type="nucleotide sequence ID" value="NZ_MDJD01000007.1"/>
</dbReference>
<dbReference type="Proteomes" id="UP000095713">
    <property type="component" value="Unassembled WGS sequence"/>
</dbReference>
<gene>
    <name evidence="6" type="ORF">A8C32_10520</name>
</gene>
<dbReference type="InterPro" id="IPR036737">
    <property type="entry name" value="OmpA-like_sf"/>
</dbReference>
<dbReference type="InterPro" id="IPR006665">
    <property type="entry name" value="OmpA-like"/>
</dbReference>
<keyword evidence="3" id="KW-0998">Cell outer membrane</keyword>
<dbReference type="GO" id="GO:0009279">
    <property type="term" value="C:cell outer membrane"/>
    <property type="evidence" value="ECO:0007669"/>
    <property type="project" value="UniProtKB-SubCell"/>
</dbReference>
<dbReference type="Pfam" id="PF07676">
    <property type="entry name" value="PD40"/>
    <property type="match status" value="1"/>
</dbReference>
<dbReference type="STRING" id="1849968.A8C32_10520"/>
<name>A0A1E5TCS9_9FLAO</name>
<protein>
    <recommendedName>
        <fullName evidence="5">OmpA-like domain-containing protein</fullName>
    </recommendedName>
</protein>
<evidence type="ECO:0000256" key="3">
    <source>
        <dbReference type="ARBA" id="ARBA00023237"/>
    </source>
</evidence>
<dbReference type="Gene3D" id="3.30.1330.60">
    <property type="entry name" value="OmpA-like domain"/>
    <property type="match status" value="1"/>
</dbReference>
<comment type="caution">
    <text evidence="6">The sequence shown here is derived from an EMBL/GenBank/DDBJ whole genome shotgun (WGS) entry which is preliminary data.</text>
</comment>
<dbReference type="SUPFAM" id="SSF103088">
    <property type="entry name" value="OmpA-like"/>
    <property type="match status" value="1"/>
</dbReference>
<evidence type="ECO:0000256" key="4">
    <source>
        <dbReference type="PROSITE-ProRule" id="PRU00473"/>
    </source>
</evidence>
<keyword evidence="2 4" id="KW-0472">Membrane</keyword>
<evidence type="ECO:0000259" key="5">
    <source>
        <dbReference type="PROSITE" id="PS51123"/>
    </source>
</evidence>
<evidence type="ECO:0000256" key="1">
    <source>
        <dbReference type="ARBA" id="ARBA00004442"/>
    </source>
</evidence>
<dbReference type="InterPro" id="IPR006664">
    <property type="entry name" value="OMP_bac"/>
</dbReference>
<evidence type="ECO:0000256" key="2">
    <source>
        <dbReference type="ARBA" id="ARBA00023136"/>
    </source>
</evidence>
<dbReference type="InterPro" id="IPR011659">
    <property type="entry name" value="WD40"/>
</dbReference>
<dbReference type="Pfam" id="PF00691">
    <property type="entry name" value="OmpA"/>
    <property type="match status" value="1"/>
</dbReference>
<dbReference type="AlphaFoldDB" id="A0A1E5TCS9"/>
<dbReference type="PANTHER" id="PTHR30329:SF21">
    <property type="entry name" value="LIPOPROTEIN YIAD-RELATED"/>
    <property type="match status" value="1"/>
</dbReference>
<dbReference type="InterPro" id="IPR050330">
    <property type="entry name" value="Bact_OuterMem_StrucFunc"/>
</dbReference>
<reference evidence="6 7" key="1">
    <citation type="submission" date="2016-05" db="EMBL/GenBank/DDBJ databases">
        <title>Draft Genome Sequence of Algibacter sp. Strain SK-16 Isolated from the Surface Water of Aburatsubo Inlet.</title>
        <authorList>
            <person name="Wong S.-K."/>
            <person name="Yoshizawa S."/>
            <person name="Nakajima Y."/>
            <person name="Ogura Y."/>
            <person name="Tetsuya H."/>
            <person name="Hamasaki K."/>
        </authorList>
    </citation>
    <scope>NUCLEOTIDE SEQUENCE [LARGE SCALE GENOMIC DNA]</scope>
    <source>
        <strain evidence="6 7">SK-16</strain>
    </source>
</reference>
<dbReference type="Gene3D" id="2.120.10.30">
    <property type="entry name" value="TolB, C-terminal domain"/>
    <property type="match status" value="1"/>
</dbReference>
<dbReference type="CDD" id="cd07185">
    <property type="entry name" value="OmpA_C-like"/>
    <property type="match status" value="1"/>
</dbReference>
<dbReference type="InterPro" id="IPR008969">
    <property type="entry name" value="CarboxyPept-like_regulatory"/>
</dbReference>
<dbReference type="Pfam" id="PF13620">
    <property type="entry name" value="CarboxypepD_reg"/>
    <property type="match status" value="1"/>
</dbReference>
<comment type="subcellular location">
    <subcellularLocation>
        <location evidence="1">Cell outer membrane</location>
    </subcellularLocation>
</comment>
<keyword evidence="7" id="KW-1185">Reference proteome</keyword>
<dbReference type="InterPro" id="IPR013783">
    <property type="entry name" value="Ig-like_fold"/>
</dbReference>
<feature type="domain" description="OmpA-like" evidence="5">
    <location>
        <begin position="410"/>
        <end position="528"/>
    </location>
</feature>